<feature type="domain" description="Helicase C-terminal" evidence="20">
    <location>
        <begin position="419"/>
        <end position="594"/>
    </location>
</feature>
<evidence type="ECO:0000256" key="12">
    <source>
        <dbReference type="ARBA" id="ARBA00022884"/>
    </source>
</evidence>
<keyword evidence="4" id="KW-0677">Repeat</keyword>
<accession>A0AAV2QZF6</accession>
<dbReference type="InterPro" id="IPR035979">
    <property type="entry name" value="RBD_domain_sf"/>
</dbReference>
<evidence type="ECO:0000256" key="16">
    <source>
        <dbReference type="SAM" id="MobiDB-lite"/>
    </source>
</evidence>
<dbReference type="GO" id="GO:0003724">
    <property type="term" value="F:RNA helicase activity"/>
    <property type="evidence" value="ECO:0007669"/>
    <property type="project" value="UniProtKB-EC"/>
</dbReference>
<dbReference type="CDD" id="cd20335">
    <property type="entry name" value="BRcat_RBR"/>
    <property type="match status" value="1"/>
</dbReference>
<sequence length="1665" mass="190330">QDLSLTHGQHKQITTKADDAHGNAKCRYTDQLIEEPWQGNHHLEQGCQQPSTRSQQQLQEYQLQRNCNQLQSSVNQEHWQASQQPGTGNQQQRQDGQLTGQGNWQQWSGYWQLLEDQMKEMQIIADKHIAVHLAKITQVEKELNVFTGWKRLTLQEYEKLMEGKPILQSKRQELQLQMEEFEYFMNLLKQRMENIEVNCRINETIREIRKTFNWECHRIANALPLYARRRDVIGTVYNNQVSIILGETGSGKSTQIAQYLYQAGYLNHGVIVCTQPRKVAAISLAHHVAQEIGSPVGHTVGYQVGMQARKSRDTGIIFVTDHILLNECLDDSNFSKYSCIIIDEAHERSIYTDLLLGMIKKCLSVRNDLKVVITSATIDPQVFVRYFNNCPVLKVSGRMFPVEVVWRNNELPDVDENNYLSEAISEAKEVHKTQPKGDILVFLTTPLDTERACKILELDSTIATGISCLQLHGRLQSNEQQKVFDPPPHGKRKIVFATNSAETSITIPGIKYVIDSGLTKEMRFDPVRNINVLTVRKINKSSSEQRKGRAGRVESGKCYRLYTEEEYKQLEPMTLPEIQRVNLAQAMLKLIELGVTNIVEFDFVESPSKIAIHEALQELNEIGALTDGHLSDTGKQMAKLPLEPRLAKIVLRGLELDLAFEAVVIASICSISSSLFFRMGTMEEKQRADKLKTRFCEINGDVLTLVNVYKEWNTLPEYKKNKWCQENSINAKSMRATRDTISDINTALAKDLNIQVKFKFKDANLIKDELSRLLLEAFPSNIGYFSGHEKAGYLLARDETTLHLHPGSSFYVVDNFPQWVVFKEVLKLSQDYMMNATPVKEEWIYEMIKSGRTKININSLENKVIKPISIENIGSYIMKKRIIGTKFVNLKELIGQMKQFCPDSLLHIDPKVDEGLLQVFINSRYHFYVQELFKNLLLPEKEALQRECLEKSILPNGYCNIKTVIEQGGITRTILMPDEFRSIIVCSVQTDRNEEELLQLFRTFGIIEDHIIFNQKQSQKKWGKITYQKPESAIAAFDALHAKGLTLQIDGRSASNHTGQELKTKVTWCRRPLTGFVFVEFKNPEDFTMVSANVRQILINGRVCKVSKSKKDNNELFITGIGTSYTEKNIRDAILSISPTVGDFTIKMHRQKEPMPSKDQMMAYKEQLQMKISRYTQNNLFEMEVLQPRNAKDFDMVAFVTFKDLDMGMKVIDSLDQREEIAGYILSITPELRTSLWIPKGMFNILQKEIDQVTKNLEKEHGRDLTISKAKQLWSGNFAIGISAKDTIIFAKARKELHVVIQGEEVDLGDLRKYFRYLLSPYGQLELDKMNNRNKVRIKVDSRLSTVTVYGSSAVRQKGKAEILNYLKKYESSSIKKIMLRGEDKPPGVMKALLVKYGVEFESLITTCKLKSVELVFRQHLLYAHGSEKALSDLEKEVNAIIEHLKTASQISKTQKDCPICLCPFEGQTLRLELCGHGYCKECLTNMLVHGIRDQLFPICCANETCGEKLTIKDFTNILENINSLVSASLDQFVAQNKDLYKFCITPDCPVVYRSTESGKAFLCPGCSIRICTSCHTQFHDAMSCTVYKQYMKNTNDDKALVKWLSEDRDNRGLCRKCGAMILKDGGCNHIECSRCHANICWICKEIFESNEECYDHLVLCNISL</sequence>
<comment type="caution">
    <text evidence="22">The sequence shown here is derived from an EMBL/GenBank/DDBJ whole genome shotgun (WGS) entry which is preliminary data.</text>
</comment>
<feature type="domain" description="RING-type" evidence="17">
    <location>
        <begin position="1458"/>
        <end position="1500"/>
    </location>
</feature>
<name>A0AAV2QZF6_MEGNR</name>
<dbReference type="InterPro" id="IPR011709">
    <property type="entry name" value="DEAD-box_helicase_OB_fold"/>
</dbReference>
<feature type="domain" description="RING-type" evidence="21">
    <location>
        <begin position="1454"/>
        <end position="1665"/>
    </location>
</feature>
<dbReference type="CDD" id="cd17917">
    <property type="entry name" value="DEXHc_RHA-like"/>
    <property type="match status" value="1"/>
</dbReference>
<keyword evidence="9" id="KW-0347">Helicase</keyword>
<dbReference type="SUPFAM" id="SSF52540">
    <property type="entry name" value="P-loop containing nucleoside triphosphate hydrolases"/>
    <property type="match status" value="1"/>
</dbReference>
<dbReference type="Pfam" id="PF01485">
    <property type="entry name" value="IBR"/>
    <property type="match status" value="1"/>
</dbReference>
<evidence type="ECO:0000259" key="17">
    <source>
        <dbReference type="PROSITE" id="PS50089"/>
    </source>
</evidence>
<evidence type="ECO:0000256" key="9">
    <source>
        <dbReference type="ARBA" id="ARBA00022806"/>
    </source>
</evidence>
<keyword evidence="12 15" id="KW-0694">RNA-binding</keyword>
<dbReference type="PROSITE" id="PS51194">
    <property type="entry name" value="HELICASE_CTER"/>
    <property type="match status" value="1"/>
</dbReference>
<dbReference type="InterPro" id="IPR048333">
    <property type="entry name" value="HA2_WH"/>
</dbReference>
<dbReference type="Pfam" id="PF22191">
    <property type="entry name" value="IBR_1"/>
    <property type="match status" value="1"/>
</dbReference>
<dbReference type="SMART" id="SM00490">
    <property type="entry name" value="HELICc"/>
    <property type="match status" value="1"/>
</dbReference>
<evidence type="ECO:0000259" key="21">
    <source>
        <dbReference type="PROSITE" id="PS51873"/>
    </source>
</evidence>
<feature type="compositionally biased region" description="Low complexity" evidence="16">
    <location>
        <begin position="80"/>
        <end position="101"/>
    </location>
</feature>
<proteinExistence type="inferred from homology"/>
<organism evidence="22 23">
    <name type="scientific">Meganyctiphanes norvegica</name>
    <name type="common">Northern krill</name>
    <name type="synonym">Thysanopoda norvegica</name>
    <dbReference type="NCBI Taxonomy" id="48144"/>
    <lineage>
        <taxon>Eukaryota</taxon>
        <taxon>Metazoa</taxon>
        <taxon>Ecdysozoa</taxon>
        <taxon>Arthropoda</taxon>
        <taxon>Crustacea</taxon>
        <taxon>Multicrustacea</taxon>
        <taxon>Malacostraca</taxon>
        <taxon>Eumalacostraca</taxon>
        <taxon>Eucarida</taxon>
        <taxon>Euphausiacea</taxon>
        <taxon>Euphausiidae</taxon>
        <taxon>Meganyctiphanes</taxon>
    </lineage>
</organism>
<keyword evidence="10" id="KW-0862">Zinc</keyword>
<dbReference type="PROSITE" id="PS51192">
    <property type="entry name" value="HELICASE_ATP_BIND_1"/>
    <property type="match status" value="1"/>
</dbReference>
<evidence type="ECO:0000256" key="6">
    <source>
        <dbReference type="ARBA" id="ARBA00022771"/>
    </source>
</evidence>
<dbReference type="GO" id="GO:0003723">
    <property type="term" value="F:RNA binding"/>
    <property type="evidence" value="ECO:0007669"/>
    <property type="project" value="UniProtKB-UniRule"/>
</dbReference>
<dbReference type="Pfam" id="PF07717">
    <property type="entry name" value="OB_NTP_bind"/>
    <property type="match status" value="1"/>
</dbReference>
<evidence type="ECO:0000313" key="23">
    <source>
        <dbReference type="Proteomes" id="UP001497623"/>
    </source>
</evidence>
<dbReference type="GO" id="GO:0016740">
    <property type="term" value="F:transferase activity"/>
    <property type="evidence" value="ECO:0007669"/>
    <property type="project" value="UniProtKB-KW"/>
</dbReference>
<dbReference type="GO" id="GO:0016787">
    <property type="term" value="F:hydrolase activity"/>
    <property type="evidence" value="ECO:0007669"/>
    <property type="project" value="UniProtKB-KW"/>
</dbReference>
<dbReference type="Gene3D" id="3.30.40.10">
    <property type="entry name" value="Zinc/RING finger domain, C3HC4 (zinc finger)"/>
    <property type="match status" value="1"/>
</dbReference>
<dbReference type="InterPro" id="IPR056245">
    <property type="entry name" value="KH_DEAH11/12"/>
</dbReference>
<dbReference type="PANTHER" id="PTHR18934:SF91">
    <property type="entry name" value="PRE-MRNA-SPLICING FACTOR ATP-DEPENDENT RNA HELICASE PRP16"/>
    <property type="match status" value="1"/>
</dbReference>
<dbReference type="InterPro" id="IPR007502">
    <property type="entry name" value="Helicase-assoc_dom"/>
</dbReference>
<keyword evidence="2" id="KW-0808">Transferase</keyword>
<dbReference type="PANTHER" id="PTHR18934">
    <property type="entry name" value="ATP-DEPENDENT RNA HELICASE"/>
    <property type="match status" value="1"/>
</dbReference>
<evidence type="ECO:0000256" key="11">
    <source>
        <dbReference type="ARBA" id="ARBA00022840"/>
    </source>
</evidence>
<dbReference type="CDD" id="cd00590">
    <property type="entry name" value="RRM_SF"/>
    <property type="match status" value="1"/>
</dbReference>
<protein>
    <recommendedName>
        <fullName evidence="1">RNA helicase</fullName>
        <ecNumber evidence="1">3.6.4.13</ecNumber>
    </recommendedName>
</protein>
<dbReference type="InterPro" id="IPR014001">
    <property type="entry name" value="Helicase_ATP-bd"/>
</dbReference>
<feature type="non-terminal residue" evidence="22">
    <location>
        <position position="1"/>
    </location>
</feature>
<comment type="similarity">
    <text evidence="13">Belongs to the DEAD box helicase family. DEAH subfamily. PRP16 sub-subfamily.</text>
</comment>
<evidence type="ECO:0000256" key="15">
    <source>
        <dbReference type="PROSITE-ProRule" id="PRU00176"/>
    </source>
</evidence>
<evidence type="ECO:0000256" key="10">
    <source>
        <dbReference type="ARBA" id="ARBA00022833"/>
    </source>
</evidence>
<evidence type="ECO:0000256" key="3">
    <source>
        <dbReference type="ARBA" id="ARBA00022723"/>
    </source>
</evidence>
<dbReference type="CDD" id="cd18791">
    <property type="entry name" value="SF2_C_RHA"/>
    <property type="match status" value="1"/>
</dbReference>
<dbReference type="InterPro" id="IPR002867">
    <property type="entry name" value="IBR_dom"/>
</dbReference>
<dbReference type="GO" id="GO:0008270">
    <property type="term" value="F:zinc ion binding"/>
    <property type="evidence" value="ECO:0007669"/>
    <property type="project" value="UniProtKB-KW"/>
</dbReference>
<dbReference type="InterPro" id="IPR001841">
    <property type="entry name" value="Znf_RING"/>
</dbReference>
<reference evidence="22 23" key="1">
    <citation type="submission" date="2024-05" db="EMBL/GenBank/DDBJ databases">
        <authorList>
            <person name="Wallberg A."/>
        </authorList>
    </citation>
    <scope>NUCLEOTIDE SEQUENCE [LARGE SCALE GENOMIC DNA]</scope>
</reference>
<dbReference type="InterPro" id="IPR044066">
    <property type="entry name" value="TRIAD_supradom"/>
</dbReference>
<keyword evidence="8" id="KW-0378">Hydrolase</keyword>
<dbReference type="GO" id="GO:0005524">
    <property type="term" value="F:ATP binding"/>
    <property type="evidence" value="ECO:0007669"/>
    <property type="project" value="UniProtKB-KW"/>
</dbReference>
<dbReference type="Proteomes" id="UP001497623">
    <property type="component" value="Unassembled WGS sequence"/>
</dbReference>
<dbReference type="Pfam" id="PF04408">
    <property type="entry name" value="WHD_HA2"/>
    <property type="match status" value="1"/>
</dbReference>
<keyword evidence="3" id="KW-0479">Metal-binding</keyword>
<dbReference type="InterPro" id="IPR017907">
    <property type="entry name" value="Znf_RING_CS"/>
</dbReference>
<evidence type="ECO:0000259" key="19">
    <source>
        <dbReference type="PROSITE" id="PS51192"/>
    </source>
</evidence>
<evidence type="ECO:0000256" key="2">
    <source>
        <dbReference type="ARBA" id="ARBA00022679"/>
    </source>
</evidence>
<evidence type="ECO:0000259" key="20">
    <source>
        <dbReference type="PROSITE" id="PS51194"/>
    </source>
</evidence>
<keyword evidence="6 14" id="KW-0863">Zinc-finger</keyword>
<dbReference type="InterPro" id="IPR013083">
    <property type="entry name" value="Znf_RING/FYVE/PHD"/>
</dbReference>
<dbReference type="Gene3D" id="3.30.70.330">
    <property type="match status" value="1"/>
</dbReference>
<dbReference type="SUPFAM" id="SSF54928">
    <property type="entry name" value="RNA-binding domain, RBD"/>
    <property type="match status" value="2"/>
</dbReference>
<dbReference type="InterPro" id="IPR011545">
    <property type="entry name" value="DEAD/DEAH_box_helicase_dom"/>
</dbReference>
<dbReference type="Gene3D" id="1.20.120.1750">
    <property type="match status" value="1"/>
</dbReference>
<evidence type="ECO:0000256" key="14">
    <source>
        <dbReference type="PROSITE-ProRule" id="PRU00175"/>
    </source>
</evidence>
<dbReference type="Pfam" id="PF24471">
    <property type="entry name" value="KH_DEAH11"/>
    <property type="match status" value="1"/>
</dbReference>
<feature type="domain" description="Helicase ATP-binding" evidence="19">
    <location>
        <begin position="233"/>
        <end position="396"/>
    </location>
</feature>
<dbReference type="PROSITE" id="PS00690">
    <property type="entry name" value="DEAH_ATP_HELICASE"/>
    <property type="match status" value="1"/>
</dbReference>
<keyword evidence="7" id="KW-0833">Ubl conjugation pathway</keyword>
<dbReference type="EC" id="3.6.4.13" evidence="1"/>
<dbReference type="PROSITE" id="PS51873">
    <property type="entry name" value="TRIAD"/>
    <property type="match status" value="1"/>
</dbReference>
<dbReference type="InterPro" id="IPR000504">
    <property type="entry name" value="RRM_dom"/>
</dbReference>
<dbReference type="InterPro" id="IPR001650">
    <property type="entry name" value="Helicase_C-like"/>
</dbReference>
<dbReference type="SMART" id="SM00847">
    <property type="entry name" value="HA2"/>
    <property type="match status" value="1"/>
</dbReference>
<dbReference type="SMART" id="SM00487">
    <property type="entry name" value="DEXDc"/>
    <property type="match status" value="1"/>
</dbReference>
<dbReference type="Pfam" id="PF00076">
    <property type="entry name" value="RRM_1"/>
    <property type="match status" value="1"/>
</dbReference>
<keyword evidence="5" id="KW-0547">Nucleotide-binding</keyword>
<evidence type="ECO:0000259" key="18">
    <source>
        <dbReference type="PROSITE" id="PS50102"/>
    </source>
</evidence>
<keyword evidence="23" id="KW-1185">Reference proteome</keyword>
<dbReference type="SMART" id="SM00647">
    <property type="entry name" value="IBR"/>
    <property type="match status" value="2"/>
</dbReference>
<feature type="region of interest" description="Disordered" evidence="16">
    <location>
        <begin position="74"/>
        <end position="101"/>
    </location>
</feature>
<dbReference type="InterPro" id="IPR002464">
    <property type="entry name" value="DNA/RNA_helicase_DEAH_CS"/>
</dbReference>
<evidence type="ECO:0000256" key="4">
    <source>
        <dbReference type="ARBA" id="ARBA00022737"/>
    </source>
</evidence>
<dbReference type="PROSITE" id="PS00518">
    <property type="entry name" value="ZF_RING_1"/>
    <property type="match status" value="1"/>
</dbReference>
<gene>
    <name evidence="22" type="ORF">MNOR_LOCUS18642</name>
</gene>
<dbReference type="Gene3D" id="1.20.120.1080">
    <property type="match status" value="1"/>
</dbReference>
<evidence type="ECO:0000313" key="22">
    <source>
        <dbReference type="EMBL" id="CAL4107734.1"/>
    </source>
</evidence>
<evidence type="ECO:0000256" key="7">
    <source>
        <dbReference type="ARBA" id="ARBA00022786"/>
    </source>
</evidence>
<dbReference type="PROSITE" id="PS50089">
    <property type="entry name" value="ZF_RING_2"/>
    <property type="match status" value="1"/>
</dbReference>
<keyword evidence="11" id="KW-0067">ATP-binding</keyword>
<dbReference type="SUPFAM" id="SSF57850">
    <property type="entry name" value="RING/U-box"/>
    <property type="match status" value="3"/>
</dbReference>
<dbReference type="InterPro" id="IPR012677">
    <property type="entry name" value="Nucleotide-bd_a/b_plait_sf"/>
</dbReference>
<evidence type="ECO:0000256" key="1">
    <source>
        <dbReference type="ARBA" id="ARBA00012552"/>
    </source>
</evidence>
<dbReference type="Pfam" id="PF00271">
    <property type="entry name" value="Helicase_C"/>
    <property type="match status" value="1"/>
</dbReference>
<dbReference type="EMBL" id="CAXKWB010013438">
    <property type="protein sequence ID" value="CAL4107734.1"/>
    <property type="molecule type" value="Genomic_DNA"/>
</dbReference>
<dbReference type="InterPro" id="IPR027417">
    <property type="entry name" value="P-loop_NTPase"/>
</dbReference>
<feature type="domain" description="RRM" evidence="18">
    <location>
        <begin position="981"/>
        <end position="1061"/>
    </location>
</feature>
<evidence type="ECO:0000256" key="5">
    <source>
        <dbReference type="ARBA" id="ARBA00022741"/>
    </source>
</evidence>
<evidence type="ECO:0000256" key="13">
    <source>
        <dbReference type="ARBA" id="ARBA00038040"/>
    </source>
</evidence>
<evidence type="ECO:0000256" key="8">
    <source>
        <dbReference type="ARBA" id="ARBA00022801"/>
    </source>
</evidence>
<dbReference type="Gene3D" id="3.40.50.300">
    <property type="entry name" value="P-loop containing nucleotide triphosphate hydrolases"/>
    <property type="match status" value="2"/>
</dbReference>
<dbReference type="PROSITE" id="PS50102">
    <property type="entry name" value="RRM"/>
    <property type="match status" value="1"/>
</dbReference>
<dbReference type="Pfam" id="PF00270">
    <property type="entry name" value="DEAD"/>
    <property type="match status" value="1"/>
</dbReference>